<evidence type="ECO:0000256" key="2">
    <source>
        <dbReference type="ARBA" id="ARBA00001968"/>
    </source>
</evidence>
<dbReference type="Gene3D" id="3.30.565.10">
    <property type="entry name" value="Histidine kinase-like ATPase, C-terminal domain"/>
    <property type="match status" value="1"/>
</dbReference>
<keyword evidence="8 16" id="KW-0418">Kinase</keyword>
<evidence type="ECO:0000256" key="8">
    <source>
        <dbReference type="ARBA" id="ARBA00022777"/>
    </source>
</evidence>
<dbReference type="EMBL" id="FOVM01000001">
    <property type="protein sequence ID" value="SFN37546.1"/>
    <property type="molecule type" value="Genomic_DNA"/>
</dbReference>
<dbReference type="Gene3D" id="1.10.287.130">
    <property type="match status" value="1"/>
</dbReference>
<dbReference type="EC" id="2.7.13.3" evidence="4"/>
<name>A0A1I4YHQ7_9MICO</name>
<dbReference type="InterPro" id="IPR036890">
    <property type="entry name" value="HATPase_C_sf"/>
</dbReference>
<keyword evidence="11 13" id="KW-0472">Membrane</keyword>
<evidence type="ECO:0000256" key="7">
    <source>
        <dbReference type="ARBA" id="ARBA00022692"/>
    </source>
</evidence>
<proteinExistence type="predicted"/>
<evidence type="ECO:0000256" key="11">
    <source>
        <dbReference type="ARBA" id="ARBA00023136"/>
    </source>
</evidence>
<evidence type="ECO:0000256" key="12">
    <source>
        <dbReference type="SAM" id="MobiDB-lite"/>
    </source>
</evidence>
<dbReference type="InterPro" id="IPR005467">
    <property type="entry name" value="His_kinase_dom"/>
</dbReference>
<keyword evidence="6" id="KW-0808">Transferase</keyword>
<dbReference type="PROSITE" id="PS50109">
    <property type="entry name" value="HIS_KIN"/>
    <property type="match status" value="1"/>
</dbReference>
<evidence type="ECO:0000256" key="4">
    <source>
        <dbReference type="ARBA" id="ARBA00012438"/>
    </source>
</evidence>
<accession>A0A1I4YHQ7</accession>
<dbReference type="SUPFAM" id="SSF47384">
    <property type="entry name" value="Homodimeric domain of signal transducing histidine kinase"/>
    <property type="match status" value="1"/>
</dbReference>
<organism evidence="16 17">
    <name type="scientific">Mycetocola miduiensis</name>
    <dbReference type="NCBI Taxonomy" id="995034"/>
    <lineage>
        <taxon>Bacteria</taxon>
        <taxon>Bacillati</taxon>
        <taxon>Actinomycetota</taxon>
        <taxon>Actinomycetes</taxon>
        <taxon>Micrococcales</taxon>
        <taxon>Microbacteriaceae</taxon>
        <taxon>Mycetocola</taxon>
    </lineage>
</organism>
<dbReference type="InterPro" id="IPR003660">
    <property type="entry name" value="HAMP_dom"/>
</dbReference>
<evidence type="ECO:0000256" key="1">
    <source>
        <dbReference type="ARBA" id="ARBA00000085"/>
    </source>
</evidence>
<dbReference type="Pfam" id="PF00512">
    <property type="entry name" value="HisKA"/>
    <property type="match status" value="1"/>
</dbReference>
<dbReference type="CDD" id="cd00075">
    <property type="entry name" value="HATPase"/>
    <property type="match status" value="1"/>
</dbReference>
<dbReference type="PANTHER" id="PTHR45436:SF5">
    <property type="entry name" value="SENSOR HISTIDINE KINASE TRCS"/>
    <property type="match status" value="1"/>
</dbReference>
<protein>
    <recommendedName>
        <fullName evidence="4">histidine kinase</fullName>
        <ecNumber evidence="4">2.7.13.3</ecNumber>
    </recommendedName>
</protein>
<dbReference type="PRINTS" id="PR00344">
    <property type="entry name" value="BCTRLSENSOR"/>
</dbReference>
<dbReference type="Proteomes" id="UP000198867">
    <property type="component" value="Unassembled WGS sequence"/>
</dbReference>
<keyword evidence="7 13" id="KW-0812">Transmembrane</keyword>
<dbReference type="AlphaFoldDB" id="A0A1I4YHQ7"/>
<evidence type="ECO:0000256" key="10">
    <source>
        <dbReference type="ARBA" id="ARBA00023012"/>
    </source>
</evidence>
<evidence type="ECO:0000313" key="16">
    <source>
        <dbReference type="EMBL" id="SFN37546.1"/>
    </source>
</evidence>
<reference evidence="17" key="1">
    <citation type="submission" date="2016-10" db="EMBL/GenBank/DDBJ databases">
        <authorList>
            <person name="Varghese N."/>
            <person name="Submissions S."/>
        </authorList>
    </citation>
    <scope>NUCLEOTIDE SEQUENCE [LARGE SCALE GENOMIC DNA]</scope>
    <source>
        <strain evidence="17">CGMCC 1.11101</strain>
    </source>
</reference>
<dbReference type="InterPro" id="IPR004358">
    <property type="entry name" value="Sig_transdc_His_kin-like_C"/>
</dbReference>
<keyword evidence="17" id="KW-1185">Reference proteome</keyword>
<gene>
    <name evidence="16" type="ORF">SAMN05216219_0246</name>
</gene>
<dbReference type="RefSeq" id="WP_218151792.1">
    <property type="nucleotide sequence ID" value="NZ_FOVM01000001.1"/>
</dbReference>
<sequence length="496" mass="51365">MNPLSGWTLRKRLVVAVVALLALAAVIIGFASVVSVRTVLLDRVDAQLTAATTRSSGAAEERPGRDAFAPSSEPPIPEFVGVPGQSAGTLGAIIAGGAVRYAGYLDADGDLQPLTTRQVATLLTVGLGGEPESIDLGGDLGSYRVVAVETSDGAMIVGLPLADLEFTLGQLIAVISGIALGVLVLAGVAAYVIVRLALRPLDRVAKAASDVSELPLDHGEVALGVRVPDDDADPHTEVGRVGASINRMLGHVAAALSARQASENKVRTFVSDASHELRTPLTSIRGYAELTRRSGEDLPEDATYALGRIESEAVRMTAIVEDLLLLARLDEGRELAKDPVELSALLDSAVSDARAAAADHDWVLDLETAPVTVIGDSQRLMQVVANLLGNARVHTPAGTRVVARLSVVGDQAQISVTDNGPGIDPDVLGQVFERFVRGDVSRQRASGGTGLGLAIVAGVAEAHAGAVVVESVPGRTEFRVLLPLARVGANARSGMP</sequence>
<dbReference type="SMART" id="SM00387">
    <property type="entry name" value="HATPase_c"/>
    <property type="match status" value="1"/>
</dbReference>
<dbReference type="InterPro" id="IPR050428">
    <property type="entry name" value="TCS_sensor_his_kinase"/>
</dbReference>
<feature type="region of interest" description="Disordered" evidence="12">
    <location>
        <begin position="52"/>
        <end position="73"/>
    </location>
</feature>
<evidence type="ECO:0000256" key="6">
    <source>
        <dbReference type="ARBA" id="ARBA00022679"/>
    </source>
</evidence>
<keyword evidence="9 13" id="KW-1133">Transmembrane helix</keyword>
<feature type="transmembrane region" description="Helical" evidence="13">
    <location>
        <begin position="171"/>
        <end position="194"/>
    </location>
</feature>
<dbReference type="STRING" id="995034.SAMN05216219_0246"/>
<feature type="transmembrane region" description="Helical" evidence="13">
    <location>
        <begin position="12"/>
        <end position="34"/>
    </location>
</feature>
<dbReference type="GO" id="GO:0005886">
    <property type="term" value="C:plasma membrane"/>
    <property type="evidence" value="ECO:0007669"/>
    <property type="project" value="UniProtKB-SubCell"/>
</dbReference>
<dbReference type="PANTHER" id="PTHR45436">
    <property type="entry name" value="SENSOR HISTIDINE KINASE YKOH"/>
    <property type="match status" value="1"/>
</dbReference>
<dbReference type="Pfam" id="PF02518">
    <property type="entry name" value="HATPase_c"/>
    <property type="match status" value="1"/>
</dbReference>
<dbReference type="GO" id="GO:0005509">
    <property type="term" value="F:calcium ion binding"/>
    <property type="evidence" value="ECO:0007669"/>
    <property type="project" value="UniProtKB-ARBA"/>
</dbReference>
<dbReference type="FunFam" id="1.10.287.130:FF:000001">
    <property type="entry name" value="Two-component sensor histidine kinase"/>
    <property type="match status" value="1"/>
</dbReference>
<comment type="cofactor">
    <cofactor evidence="2">
        <name>a divalent metal cation</name>
        <dbReference type="ChEBI" id="CHEBI:60240"/>
    </cofactor>
</comment>
<dbReference type="PROSITE" id="PS50885">
    <property type="entry name" value="HAMP"/>
    <property type="match status" value="1"/>
</dbReference>
<evidence type="ECO:0000256" key="9">
    <source>
        <dbReference type="ARBA" id="ARBA00022989"/>
    </source>
</evidence>
<dbReference type="Gene3D" id="6.10.340.10">
    <property type="match status" value="1"/>
</dbReference>
<dbReference type="InterPro" id="IPR003661">
    <property type="entry name" value="HisK_dim/P_dom"/>
</dbReference>
<dbReference type="CDD" id="cd00082">
    <property type="entry name" value="HisKA"/>
    <property type="match status" value="1"/>
</dbReference>
<evidence type="ECO:0000256" key="3">
    <source>
        <dbReference type="ARBA" id="ARBA00004236"/>
    </source>
</evidence>
<evidence type="ECO:0000256" key="5">
    <source>
        <dbReference type="ARBA" id="ARBA00022553"/>
    </source>
</evidence>
<keyword evidence="10" id="KW-0902">Two-component regulatory system</keyword>
<comment type="subcellular location">
    <subcellularLocation>
        <location evidence="3">Cell membrane</location>
    </subcellularLocation>
</comment>
<dbReference type="SMART" id="SM00304">
    <property type="entry name" value="HAMP"/>
    <property type="match status" value="1"/>
</dbReference>
<keyword evidence="5" id="KW-0597">Phosphoprotein</keyword>
<evidence type="ECO:0000259" key="15">
    <source>
        <dbReference type="PROSITE" id="PS50885"/>
    </source>
</evidence>
<dbReference type="CDD" id="cd06225">
    <property type="entry name" value="HAMP"/>
    <property type="match status" value="1"/>
</dbReference>
<dbReference type="InterPro" id="IPR003594">
    <property type="entry name" value="HATPase_dom"/>
</dbReference>
<evidence type="ECO:0000259" key="14">
    <source>
        <dbReference type="PROSITE" id="PS50109"/>
    </source>
</evidence>
<dbReference type="SMART" id="SM00388">
    <property type="entry name" value="HisKA"/>
    <property type="match status" value="1"/>
</dbReference>
<comment type="catalytic activity">
    <reaction evidence="1">
        <text>ATP + protein L-histidine = ADP + protein N-phospho-L-histidine.</text>
        <dbReference type="EC" id="2.7.13.3"/>
    </reaction>
</comment>
<dbReference type="SUPFAM" id="SSF55874">
    <property type="entry name" value="ATPase domain of HSP90 chaperone/DNA topoisomerase II/histidine kinase"/>
    <property type="match status" value="1"/>
</dbReference>
<dbReference type="InterPro" id="IPR036097">
    <property type="entry name" value="HisK_dim/P_sf"/>
</dbReference>
<feature type="domain" description="Histidine kinase" evidence="14">
    <location>
        <begin position="272"/>
        <end position="486"/>
    </location>
</feature>
<dbReference type="GO" id="GO:0000155">
    <property type="term" value="F:phosphorelay sensor kinase activity"/>
    <property type="evidence" value="ECO:0007669"/>
    <property type="project" value="InterPro"/>
</dbReference>
<evidence type="ECO:0000313" key="17">
    <source>
        <dbReference type="Proteomes" id="UP000198867"/>
    </source>
</evidence>
<dbReference type="FunFam" id="3.30.565.10:FF:000006">
    <property type="entry name" value="Sensor histidine kinase WalK"/>
    <property type="match status" value="1"/>
</dbReference>
<feature type="domain" description="HAMP" evidence="15">
    <location>
        <begin position="195"/>
        <end position="257"/>
    </location>
</feature>
<evidence type="ECO:0000256" key="13">
    <source>
        <dbReference type="SAM" id="Phobius"/>
    </source>
</evidence>